<reference evidence="9 10" key="1">
    <citation type="submission" date="2020-07" db="EMBL/GenBank/DDBJ databases">
        <title>Endozoicomonas sp. nov., isolated from sediment.</title>
        <authorList>
            <person name="Gu T."/>
        </authorList>
    </citation>
    <scope>NUCLEOTIDE SEQUENCE [LARGE SCALE GENOMIC DNA]</scope>
    <source>
        <strain evidence="9 10">SM1973</strain>
    </source>
</reference>
<feature type="transmembrane region" description="Helical" evidence="7">
    <location>
        <begin position="90"/>
        <end position="108"/>
    </location>
</feature>
<evidence type="ECO:0000256" key="7">
    <source>
        <dbReference type="SAM" id="Phobius"/>
    </source>
</evidence>
<dbReference type="Pfam" id="PF01618">
    <property type="entry name" value="MotA_ExbB"/>
    <property type="match status" value="1"/>
</dbReference>
<name>A0A853IKC9_9GAMM</name>
<gene>
    <name evidence="9" type="ORF">H0A36_26305</name>
</gene>
<accession>A0A853IKC9</accession>
<organism evidence="9 10">
    <name type="scientific">Spartinivicinus marinus</name>
    <dbReference type="NCBI Taxonomy" id="2994442"/>
    <lineage>
        <taxon>Bacteria</taxon>
        <taxon>Pseudomonadati</taxon>
        <taxon>Pseudomonadota</taxon>
        <taxon>Gammaproteobacteria</taxon>
        <taxon>Oceanospirillales</taxon>
        <taxon>Zooshikellaceae</taxon>
        <taxon>Spartinivicinus</taxon>
    </lineage>
</organism>
<protein>
    <submittedName>
        <fullName evidence="9">MotA/TolQ/ExbB proton channel family protein</fullName>
    </submittedName>
</protein>
<dbReference type="GO" id="GO:0005886">
    <property type="term" value="C:plasma membrane"/>
    <property type="evidence" value="ECO:0007669"/>
    <property type="project" value="UniProtKB-SubCell"/>
</dbReference>
<evidence type="ECO:0000256" key="6">
    <source>
        <dbReference type="RuleBase" id="RU004057"/>
    </source>
</evidence>
<dbReference type="InterPro" id="IPR002898">
    <property type="entry name" value="MotA_ExbB_proton_chnl"/>
</dbReference>
<dbReference type="AlphaFoldDB" id="A0A853IKC9"/>
<evidence type="ECO:0000259" key="8">
    <source>
        <dbReference type="Pfam" id="PF01618"/>
    </source>
</evidence>
<dbReference type="GO" id="GO:0015031">
    <property type="term" value="P:protein transport"/>
    <property type="evidence" value="ECO:0007669"/>
    <property type="project" value="UniProtKB-KW"/>
</dbReference>
<evidence type="ECO:0000256" key="2">
    <source>
        <dbReference type="ARBA" id="ARBA00022475"/>
    </source>
</evidence>
<proteinExistence type="inferred from homology"/>
<sequence>MLSGVIEEGLKAVKPEFLTDVILVLLFLVLISAIYYKRKNEHTGFTNYAPTLLTSFGIFGTFIGIVAGLLHFNTSDIEGSIGPLLEGLKTAFVTSIFGILLSILYKLVDSYIEQKNSSEGEYRKDNVDASDIYEVMSQQLAISSEVKVAIEKGDGNNTSSITQLKEKMEEFINTGKERESNFAEFQERLWNKLDNFAELMSESATEQVIVALNSVIKDFNNQLKEQFGKNFSDLNEAVFKLVEWQENYKIQLADMQEKYALGVQVISETEASVSKITEHTSSIPENMNSLKTVIEVNQHQIKELDKHLDAFVQVRDAAVASVPEIKEKIDSAIEGVKQANDLLAEGITTSAEKIENVISQSADQYIESVDQTRAALTESAQTTANASDEIKEQFSIVLEDINGQMRVLIEELKSGSLEVGASLKNAGNNLLQDTTEFSQYYNKELNQIRDQLAITVEELTKLHRQEVEKLFGGIEQSMEQTLLKNNDTISTSMKMIDQSMGEELERVIQQLGSNLGAVTEKFASDYTRLIKVMENVLTQQPISRVAQ</sequence>
<feature type="transmembrane region" description="Helical" evidence="7">
    <location>
        <begin position="48"/>
        <end position="70"/>
    </location>
</feature>
<comment type="similarity">
    <text evidence="6">Belongs to the exbB/tolQ family.</text>
</comment>
<dbReference type="Proteomes" id="UP000569732">
    <property type="component" value="Unassembled WGS sequence"/>
</dbReference>
<evidence type="ECO:0000256" key="4">
    <source>
        <dbReference type="ARBA" id="ARBA00022989"/>
    </source>
</evidence>
<evidence type="ECO:0000256" key="5">
    <source>
        <dbReference type="ARBA" id="ARBA00023136"/>
    </source>
</evidence>
<keyword evidence="6" id="KW-0813">Transport</keyword>
<comment type="subcellular location">
    <subcellularLocation>
        <location evidence="1">Cell membrane</location>
        <topology evidence="1">Multi-pass membrane protein</topology>
    </subcellularLocation>
    <subcellularLocation>
        <location evidence="6">Membrane</location>
        <topology evidence="6">Multi-pass membrane protein</topology>
    </subcellularLocation>
</comment>
<evidence type="ECO:0000256" key="3">
    <source>
        <dbReference type="ARBA" id="ARBA00022692"/>
    </source>
</evidence>
<evidence type="ECO:0000313" key="10">
    <source>
        <dbReference type="Proteomes" id="UP000569732"/>
    </source>
</evidence>
<dbReference type="EMBL" id="JACCKB010000097">
    <property type="protein sequence ID" value="NYZ69535.1"/>
    <property type="molecule type" value="Genomic_DNA"/>
</dbReference>
<feature type="domain" description="MotA/TolQ/ExbB proton channel" evidence="8">
    <location>
        <begin position="46"/>
        <end position="119"/>
    </location>
</feature>
<feature type="transmembrane region" description="Helical" evidence="7">
    <location>
        <begin position="17"/>
        <end position="36"/>
    </location>
</feature>
<keyword evidence="10" id="KW-1185">Reference proteome</keyword>
<evidence type="ECO:0000313" key="9">
    <source>
        <dbReference type="EMBL" id="NYZ69535.1"/>
    </source>
</evidence>
<keyword evidence="4 7" id="KW-1133">Transmembrane helix</keyword>
<keyword evidence="6" id="KW-0653">Protein transport</keyword>
<dbReference type="RefSeq" id="WP_180571518.1">
    <property type="nucleotide sequence ID" value="NZ_JACCKB010000097.1"/>
</dbReference>
<evidence type="ECO:0000256" key="1">
    <source>
        <dbReference type="ARBA" id="ARBA00004651"/>
    </source>
</evidence>
<keyword evidence="3 7" id="KW-0812">Transmembrane</keyword>
<dbReference type="Gene3D" id="1.20.120.20">
    <property type="entry name" value="Apolipoprotein"/>
    <property type="match status" value="1"/>
</dbReference>
<dbReference type="SUPFAM" id="SSF58113">
    <property type="entry name" value="Apolipoprotein A-I"/>
    <property type="match status" value="1"/>
</dbReference>
<keyword evidence="2" id="KW-1003">Cell membrane</keyword>
<comment type="caution">
    <text evidence="9">The sequence shown here is derived from an EMBL/GenBank/DDBJ whole genome shotgun (WGS) entry which is preliminary data.</text>
</comment>
<keyword evidence="5 7" id="KW-0472">Membrane</keyword>